<evidence type="ECO:0000313" key="9">
    <source>
        <dbReference type="Proteomes" id="UP000596660"/>
    </source>
</evidence>
<keyword evidence="9" id="KW-1185">Reference proteome</keyword>
<keyword evidence="6" id="KW-0442">Lipid degradation</keyword>
<dbReference type="Gene3D" id="3.40.50.1110">
    <property type="entry name" value="SGNH hydrolase"/>
    <property type="match status" value="1"/>
</dbReference>
<organism evidence="8 9">
    <name type="scientific">Chenopodium quinoa</name>
    <name type="common">Quinoa</name>
    <dbReference type="NCBI Taxonomy" id="63459"/>
    <lineage>
        <taxon>Eukaryota</taxon>
        <taxon>Viridiplantae</taxon>
        <taxon>Streptophyta</taxon>
        <taxon>Embryophyta</taxon>
        <taxon>Tracheophyta</taxon>
        <taxon>Spermatophyta</taxon>
        <taxon>Magnoliopsida</taxon>
        <taxon>eudicotyledons</taxon>
        <taxon>Gunneridae</taxon>
        <taxon>Pentapetalae</taxon>
        <taxon>Caryophyllales</taxon>
        <taxon>Chenopodiaceae</taxon>
        <taxon>Chenopodioideae</taxon>
        <taxon>Atripliceae</taxon>
        <taxon>Chenopodium</taxon>
    </lineage>
</organism>
<dbReference type="PANTHER" id="PTHR45650:SF14">
    <property type="entry name" value="GDSL ESTERASE_LIPASE 7-LIKE"/>
    <property type="match status" value="1"/>
</dbReference>
<dbReference type="GO" id="GO:0016788">
    <property type="term" value="F:hydrolase activity, acting on ester bonds"/>
    <property type="evidence" value="ECO:0007669"/>
    <property type="project" value="InterPro"/>
</dbReference>
<evidence type="ECO:0000256" key="2">
    <source>
        <dbReference type="ARBA" id="ARBA00008668"/>
    </source>
</evidence>
<keyword evidence="7" id="KW-0443">Lipid metabolism</keyword>
<dbReference type="PANTHER" id="PTHR45650">
    <property type="entry name" value="GDSL-LIKE LIPASE/ACYLHYDROLASE-RELATED"/>
    <property type="match status" value="1"/>
</dbReference>
<evidence type="ECO:0000256" key="7">
    <source>
        <dbReference type="ARBA" id="ARBA00023098"/>
    </source>
</evidence>
<evidence type="ECO:0000256" key="6">
    <source>
        <dbReference type="ARBA" id="ARBA00022963"/>
    </source>
</evidence>
<evidence type="ECO:0000256" key="4">
    <source>
        <dbReference type="ARBA" id="ARBA00022729"/>
    </source>
</evidence>
<proteinExistence type="inferred from homology"/>
<name>A0A803M6W9_CHEQI</name>
<reference evidence="8" key="1">
    <citation type="journal article" date="2017" name="Nature">
        <title>The genome of Chenopodium quinoa.</title>
        <authorList>
            <person name="Jarvis D.E."/>
            <person name="Ho Y.S."/>
            <person name="Lightfoot D.J."/>
            <person name="Schmoeckel S.M."/>
            <person name="Li B."/>
            <person name="Borm T.J.A."/>
            <person name="Ohyanagi H."/>
            <person name="Mineta K."/>
            <person name="Michell C.T."/>
            <person name="Saber N."/>
            <person name="Kharbatia N.M."/>
            <person name="Rupper R.R."/>
            <person name="Sharp A.R."/>
            <person name="Dally N."/>
            <person name="Boughton B.A."/>
            <person name="Woo Y.H."/>
            <person name="Gao G."/>
            <person name="Schijlen E.G.W.M."/>
            <person name="Guo X."/>
            <person name="Momin A.A."/>
            <person name="Negrao S."/>
            <person name="Al-Babili S."/>
            <person name="Gehring C."/>
            <person name="Roessner U."/>
            <person name="Jung C."/>
            <person name="Murphy K."/>
            <person name="Arold S.T."/>
            <person name="Gojobori T."/>
            <person name="van der Linden C.G."/>
            <person name="van Loo E.N."/>
            <person name="Jellen E.N."/>
            <person name="Maughan P.J."/>
            <person name="Tester M."/>
        </authorList>
    </citation>
    <scope>NUCLEOTIDE SEQUENCE [LARGE SCALE GENOMIC DNA]</scope>
    <source>
        <strain evidence="8">cv. PI 614886</strain>
    </source>
</reference>
<dbReference type="InterPro" id="IPR036514">
    <property type="entry name" value="SGNH_hydro_sf"/>
</dbReference>
<accession>A0A803M6W9</accession>
<dbReference type="InterPro" id="IPR051238">
    <property type="entry name" value="GDSL_esterase/lipase"/>
</dbReference>
<evidence type="ECO:0000256" key="5">
    <source>
        <dbReference type="ARBA" id="ARBA00022801"/>
    </source>
</evidence>
<keyword evidence="4" id="KW-0732">Signal</keyword>
<dbReference type="AlphaFoldDB" id="A0A803M6W9"/>
<comment type="subcellular location">
    <subcellularLocation>
        <location evidence="1">Secreted</location>
    </subcellularLocation>
</comment>
<dbReference type="EnsemblPlants" id="AUR62024192-RA">
    <property type="protein sequence ID" value="AUR62024192-RA:cds"/>
    <property type="gene ID" value="AUR62024192"/>
</dbReference>
<evidence type="ECO:0000256" key="3">
    <source>
        <dbReference type="ARBA" id="ARBA00022525"/>
    </source>
</evidence>
<sequence>MNGLSTYVIYVADYLGVPYPPPRVSVFQPMSYLGYNYASGSCGILPETGKFINLYNFGARKILVFELGPIGCIPSIVKSSKLNGKCDENKNEIVNMFNTQLGLLLENLTTTLPDSHFIFGKAHGLGYDAIINPTKYGLRDSSNPCCNTWGNGTLSCIPAESPCLAPDEHYFWDGYHLTQATYSVIATQCISGFDVCLPMNIQQLVQV</sequence>
<dbReference type="GO" id="GO:0005576">
    <property type="term" value="C:extracellular region"/>
    <property type="evidence" value="ECO:0007669"/>
    <property type="project" value="UniProtKB-SubCell"/>
</dbReference>
<keyword evidence="3" id="KW-0964">Secreted</keyword>
<evidence type="ECO:0000313" key="8">
    <source>
        <dbReference type="EnsemblPlants" id="AUR62024192-RA:cds"/>
    </source>
</evidence>
<evidence type="ECO:0000256" key="1">
    <source>
        <dbReference type="ARBA" id="ARBA00004613"/>
    </source>
</evidence>
<reference evidence="8" key="2">
    <citation type="submission" date="2021-03" db="UniProtKB">
        <authorList>
            <consortium name="EnsemblPlants"/>
        </authorList>
    </citation>
    <scope>IDENTIFICATION</scope>
</reference>
<dbReference type="GO" id="GO:0016042">
    <property type="term" value="P:lipid catabolic process"/>
    <property type="evidence" value="ECO:0007669"/>
    <property type="project" value="UniProtKB-KW"/>
</dbReference>
<comment type="similarity">
    <text evidence="2">Belongs to the 'GDSL' lipolytic enzyme family.</text>
</comment>
<dbReference type="OMA" id="WIEDSST"/>
<dbReference type="InterPro" id="IPR001087">
    <property type="entry name" value="GDSL"/>
</dbReference>
<dbReference type="Gramene" id="AUR62024192-RA">
    <property type="protein sequence ID" value="AUR62024192-RA:cds"/>
    <property type="gene ID" value="AUR62024192"/>
</dbReference>
<dbReference type="Proteomes" id="UP000596660">
    <property type="component" value="Unplaced"/>
</dbReference>
<keyword evidence="5" id="KW-0378">Hydrolase</keyword>
<dbReference type="Pfam" id="PF00657">
    <property type="entry name" value="Lipase_GDSL"/>
    <property type="match status" value="1"/>
</dbReference>
<protein>
    <submittedName>
        <fullName evidence="8">Uncharacterized protein</fullName>
    </submittedName>
</protein>